<protein>
    <recommendedName>
        <fullName evidence="3">DUF11 domain-containing protein</fullName>
    </recommendedName>
</protein>
<dbReference type="InterPro" id="IPR001434">
    <property type="entry name" value="OmcB-like_DUF11"/>
</dbReference>
<dbReference type="AlphaFoldDB" id="A0A1G1THR6"/>
<feature type="signal peptide" evidence="2">
    <location>
        <begin position="1"/>
        <end position="15"/>
    </location>
</feature>
<feature type="region of interest" description="Disordered" evidence="1">
    <location>
        <begin position="941"/>
        <end position="1046"/>
    </location>
</feature>
<feature type="compositionally biased region" description="Gly residues" evidence="1">
    <location>
        <begin position="972"/>
        <end position="988"/>
    </location>
</feature>
<accession>A0A1G1THR6</accession>
<evidence type="ECO:0000256" key="2">
    <source>
        <dbReference type="SAM" id="SignalP"/>
    </source>
</evidence>
<reference evidence="4 5" key="1">
    <citation type="submission" date="2016-08" db="EMBL/GenBank/DDBJ databases">
        <title>Hymenobacter coccineus sp. nov., Hymenobacter lapidarius sp. nov. and Hymenobacter glacialis sp. nov., isolated from Antarctic soil.</title>
        <authorList>
            <person name="Sedlacek I."/>
            <person name="Kralova S."/>
            <person name="Kyrova K."/>
            <person name="Maslanova I."/>
            <person name="Stankova E."/>
            <person name="Vrbovska V."/>
            <person name="Nemec M."/>
            <person name="Bartak M."/>
            <person name="Svec P."/>
            <person name="Busse H.-J."/>
            <person name="Pantucek R."/>
        </authorList>
    </citation>
    <scope>NUCLEOTIDE SEQUENCE [LARGE SCALE GENOMIC DNA]</scope>
    <source>
        <strain evidence="4 5">CCM 8649</strain>
    </source>
</reference>
<proteinExistence type="predicted"/>
<name>A0A1G1THR6_9BACT</name>
<dbReference type="Pfam" id="PF01345">
    <property type="entry name" value="DUF11"/>
    <property type="match status" value="2"/>
</dbReference>
<feature type="domain" description="DUF11" evidence="3">
    <location>
        <begin position="577"/>
        <end position="678"/>
    </location>
</feature>
<comment type="caution">
    <text evidence="4">The sequence shown here is derived from an EMBL/GenBank/DDBJ whole genome shotgun (WGS) entry which is preliminary data.</text>
</comment>
<dbReference type="EMBL" id="MDZA01000152">
    <property type="protein sequence ID" value="OGX90407.1"/>
    <property type="molecule type" value="Genomic_DNA"/>
</dbReference>
<feature type="region of interest" description="Disordered" evidence="1">
    <location>
        <begin position="894"/>
        <end position="919"/>
    </location>
</feature>
<dbReference type="RefSeq" id="WP_070743063.1">
    <property type="nucleotide sequence ID" value="NZ_MDZA01000152.1"/>
</dbReference>
<keyword evidence="5" id="KW-1185">Reference proteome</keyword>
<feature type="compositionally biased region" description="Low complexity" evidence="1">
    <location>
        <begin position="903"/>
        <end position="917"/>
    </location>
</feature>
<evidence type="ECO:0000313" key="5">
    <source>
        <dbReference type="Proteomes" id="UP000177506"/>
    </source>
</evidence>
<dbReference type="Proteomes" id="UP000177506">
    <property type="component" value="Unassembled WGS sequence"/>
</dbReference>
<feature type="compositionally biased region" description="Gly residues" evidence="1">
    <location>
        <begin position="949"/>
        <end position="962"/>
    </location>
</feature>
<evidence type="ECO:0000256" key="1">
    <source>
        <dbReference type="SAM" id="MobiDB-lite"/>
    </source>
</evidence>
<keyword evidence="2" id="KW-0732">Signal</keyword>
<evidence type="ECO:0000259" key="3">
    <source>
        <dbReference type="Pfam" id="PF01345"/>
    </source>
</evidence>
<feature type="chain" id="PRO_5012972473" description="DUF11 domain-containing protein" evidence="2">
    <location>
        <begin position="16"/>
        <end position="1054"/>
    </location>
</feature>
<feature type="compositionally biased region" description="Gly residues" evidence="1">
    <location>
        <begin position="1015"/>
        <end position="1034"/>
    </location>
</feature>
<gene>
    <name evidence="4" type="ORF">BEN49_22885</name>
</gene>
<sequence length="1054" mass="104501">MAIALALAALVPAWAAPGVASLTTPVLPANATRTAINNLKASTGTPTRYNITSVPQGGTLYVNGTAVTAARTLTPTEATQLAFQPSGTAGNYTFTFTATDGSGTSAAATYALSVGQATCGQASGFDFSTRTINESWKSQTAISNGVTIATSGYSADAGTAVDRFDIENLQNGSQSQALTWYADYAAKAASTSQVTFTFSRPLSGFSIVVQDIDATSTNLTTSGFIDQVQFDGYASGATTPMALAASNVKLGNTSTFSGNNRVTGNATSAADPASNVIVTFPQAITKLTLTYRNVQTALADPAQQAIGIPSFSYCAEADIETTLTGPTRAQASSSVTYTVNTKNNGPDVPTTVTPTLQLPTGLAGVTTSSGSYNTTTGLVTFAATSNLALNATVTNTVTFTMSPTNSVSGTATYTSPVLDNTTGNNTATLTTVQNRAPVASNVTNSPAILNSTTTQTNLAQFIVSDPDATAGNTTIVSYTILSLPTAAQGTLYVSANGAAAAPATLNQVITVPTTATPSNPGYQLSFVPNSSFSGNATFTYKATDDLGVGSNTATYTIPVTPGADLASVVTGQNIGVEGQSKSYSVTTTNNGPSTATSVVPTLTLSSKPAFSTVTVTNGSYDPTTGIVTFNPVSLASGASVANTIVLVIPASPASFTVTAASTSATADPTPANNNGTAAAAILTVAVSPIGPAGTASACATPGADGSQTITASPNTYYPATNQTVAVSATSLSVGAAVGTTPIAAGDLLLVMQMQGADIDYSNTDAYGDGVAGGLATSYLINANFLAGQYEYVRAAGAVPVSGGSVTFTTGLKYSYQNADATATTGQRRFQVVRIPQYKNLTISGTVAPAAWNGSTGGILALDVTGKLTFASGAKIDASGTGFRGGAGQKLIGTTGLTGTDYRAPAPTSGTTTTGAHAMKGEGIVGTPRYVNTGAALLDTGVDGYPSGSSGRGAPGNAGGGGTDANPTNNGNNSGGGGGGNGARGGRGGNAWSSNATVGGEPGVGFSAPSSSRLILGGGGGAGVNNDGSGGGPTPGYGQQAARPAAASCWCARAR</sequence>
<feature type="domain" description="DUF11" evidence="3">
    <location>
        <begin position="325"/>
        <end position="430"/>
    </location>
</feature>
<evidence type="ECO:0000313" key="4">
    <source>
        <dbReference type="EMBL" id="OGX90407.1"/>
    </source>
</evidence>
<dbReference type="OrthoDB" id="642696at2"/>
<organism evidence="4 5">
    <name type="scientific">Hymenobacter coccineus</name>
    <dbReference type="NCBI Taxonomy" id="1908235"/>
    <lineage>
        <taxon>Bacteria</taxon>
        <taxon>Pseudomonadati</taxon>
        <taxon>Bacteroidota</taxon>
        <taxon>Cytophagia</taxon>
        <taxon>Cytophagales</taxon>
        <taxon>Hymenobacteraceae</taxon>
        <taxon>Hymenobacter</taxon>
    </lineage>
</organism>
<feature type="compositionally biased region" description="Low complexity" evidence="1">
    <location>
        <begin position="1035"/>
        <end position="1046"/>
    </location>
</feature>